<reference evidence="5" key="1">
    <citation type="journal article" date="2014" name="Genome Announc.">
        <title>De novo whole-genome sequence and genome annotation of Lichtheimia ramosa.</title>
        <authorList>
            <person name="Linde J."/>
            <person name="Schwartze V."/>
            <person name="Binder U."/>
            <person name="Lass-Florl C."/>
            <person name="Voigt K."/>
            <person name="Horn F."/>
        </authorList>
    </citation>
    <scope>NUCLEOTIDE SEQUENCE</scope>
    <source>
        <strain evidence="5">JMRC FSU:6197</strain>
    </source>
</reference>
<dbReference type="Pfam" id="PF12031">
    <property type="entry name" value="BAF250_C"/>
    <property type="match status" value="1"/>
</dbReference>
<dbReference type="OrthoDB" id="1938591at2759"/>
<name>A0A077WLB2_9FUNG</name>
<organism evidence="5">
    <name type="scientific">Lichtheimia ramosa</name>
    <dbReference type="NCBI Taxonomy" id="688394"/>
    <lineage>
        <taxon>Eukaryota</taxon>
        <taxon>Fungi</taxon>
        <taxon>Fungi incertae sedis</taxon>
        <taxon>Mucoromycota</taxon>
        <taxon>Mucoromycotina</taxon>
        <taxon>Mucoromycetes</taxon>
        <taxon>Mucorales</taxon>
        <taxon>Lichtheimiaceae</taxon>
        <taxon>Lichtheimia</taxon>
    </lineage>
</organism>
<feature type="region of interest" description="Disordered" evidence="3">
    <location>
        <begin position="843"/>
        <end position="863"/>
    </location>
</feature>
<feature type="compositionally biased region" description="Low complexity" evidence="3">
    <location>
        <begin position="273"/>
        <end position="289"/>
    </location>
</feature>
<feature type="region of interest" description="Disordered" evidence="3">
    <location>
        <begin position="273"/>
        <end position="439"/>
    </location>
</feature>
<dbReference type="GO" id="GO:0016514">
    <property type="term" value="C:SWI/SNF complex"/>
    <property type="evidence" value="ECO:0007669"/>
    <property type="project" value="InterPro"/>
</dbReference>
<dbReference type="GO" id="GO:0045893">
    <property type="term" value="P:positive regulation of DNA-templated transcription"/>
    <property type="evidence" value="ECO:0007669"/>
    <property type="project" value="TreeGrafter"/>
</dbReference>
<dbReference type="GO" id="GO:0005654">
    <property type="term" value="C:nucleoplasm"/>
    <property type="evidence" value="ECO:0007669"/>
    <property type="project" value="TreeGrafter"/>
</dbReference>
<feature type="domain" description="SWI/SNF-like complex subunit BAF250 C-terminal" evidence="4">
    <location>
        <begin position="590"/>
        <end position="631"/>
    </location>
</feature>
<feature type="compositionally biased region" description="Polar residues" evidence="3">
    <location>
        <begin position="295"/>
        <end position="311"/>
    </location>
</feature>
<proteinExistence type="predicted"/>
<evidence type="ECO:0000313" key="5">
    <source>
        <dbReference type="EMBL" id="CDS08245.1"/>
    </source>
</evidence>
<feature type="compositionally biased region" description="Polar residues" evidence="3">
    <location>
        <begin position="320"/>
        <end position="334"/>
    </location>
</feature>
<evidence type="ECO:0000256" key="1">
    <source>
        <dbReference type="ARBA" id="ARBA00004123"/>
    </source>
</evidence>
<dbReference type="GO" id="GO:0006357">
    <property type="term" value="P:regulation of transcription by RNA polymerase II"/>
    <property type="evidence" value="ECO:0007669"/>
    <property type="project" value="TreeGrafter"/>
</dbReference>
<evidence type="ECO:0000256" key="3">
    <source>
        <dbReference type="SAM" id="MobiDB-lite"/>
    </source>
</evidence>
<dbReference type="GO" id="GO:0031491">
    <property type="term" value="F:nucleosome binding"/>
    <property type="evidence" value="ECO:0007669"/>
    <property type="project" value="TreeGrafter"/>
</dbReference>
<protein>
    <recommendedName>
        <fullName evidence="4">SWI/SNF-like complex subunit BAF250 C-terminal domain-containing protein</fullName>
    </recommendedName>
</protein>
<feature type="compositionally biased region" description="Low complexity" evidence="3">
    <location>
        <begin position="411"/>
        <end position="424"/>
    </location>
</feature>
<dbReference type="GO" id="GO:0006338">
    <property type="term" value="P:chromatin remodeling"/>
    <property type="evidence" value="ECO:0007669"/>
    <property type="project" value="InterPro"/>
</dbReference>
<evidence type="ECO:0000256" key="2">
    <source>
        <dbReference type="ARBA" id="ARBA00023242"/>
    </source>
</evidence>
<sequence>MDPKFFSGAQQGIPMTAQQAAANARMMMALQQQQQQQQPQSNDPSMQQYNAMAMGNMGFSGAPNLGNMAFAQQGGGGDMSSFDQSNFMFMNQVSAQQQQQPFMGQMPQSPANMHAMNQLTQQPQLQQQATSQHPQTSIYASQAGMMPFAPNANNGGLPQQNRGMYQGGDNMMSPNTPQAILMQQQQQQQAAMMNRVKQSPSQSPAMNNAHFQGSPVAAGSPHVGGARMPNDYAVSSPMVGSMSSPVQGQGPGMNRVIRSQALGRYMQNMNASQQAMMQSNMQQQQQQQNIPSPMANANRQTPSQMSPQIAQAEQPKDSPVGSNTPNYPHQQSPMQKPAMSPAPRRSATPGSTTSTPLQQHRQIESTQQQQSTKPESPGPSADTTHANRAPSQPPKTETPSPKPSPAIKNESSISPSAAASASQSQTPENKGSTQSSLTTYVPKTRNVDTYGGVDLKYFDKFDIKPMVPHFTELGTVDIHALIMSLKSGMKMEVTNALNVLTVVTSQHTMSLGYCEDLLDILLDYMEKDIFGECSRFTVNGKETTAIVSSSSKKVSEHDLTYAELFDMSLDEMKSLIPMLEETTSDLWLSLRERCLCIFNIFRNLSFMPDNMEYLARHERFVSILGRVMDSTRNVEDEQGKDTSGREAWFVGVRRMDTLDFRKSILLIFSNIAMLLHIRHPDMAGTFIRLTHDFLTNGPDTYYAMLAAETWAKISVNYENRKSFAKLAEKTSMDSLQEIWMELSSVIRRDFFTSDGKVAIQLAGSQLATLEYTVMGLYSIVAILAETSDEHAFREQLFLADRTVPMMILRLCVSFGESGIQHYQVVSKRGMELVRRLVCGADASTKTPHHHRSSDMDEDNTDVTSQESIANAGHRMLDMSTVRQMLMMAMLRPHSDPEMLRDLTDLITLIDGDNAETPVA</sequence>
<dbReference type="AlphaFoldDB" id="A0A077WLB2"/>
<dbReference type="PANTHER" id="PTHR12656:SF5">
    <property type="entry name" value="TRITHORAX GROUP PROTEIN OSA"/>
    <property type="match status" value="1"/>
</dbReference>
<dbReference type="InterPro" id="IPR021906">
    <property type="entry name" value="BAF250/Osa"/>
</dbReference>
<dbReference type="InterPro" id="IPR033388">
    <property type="entry name" value="BAF250_C"/>
</dbReference>
<dbReference type="PANTHER" id="PTHR12656">
    <property type="entry name" value="BRG-1 ASSOCIATED FACTOR 250 BAF250"/>
    <property type="match status" value="1"/>
</dbReference>
<evidence type="ECO:0000259" key="4">
    <source>
        <dbReference type="Pfam" id="PF12031"/>
    </source>
</evidence>
<gene>
    <name evidence="5" type="ORF">LRAMOSA02193</name>
</gene>
<dbReference type="EMBL" id="LK023324">
    <property type="protein sequence ID" value="CDS08245.1"/>
    <property type="molecule type" value="Genomic_DNA"/>
</dbReference>
<comment type="subcellular location">
    <subcellularLocation>
        <location evidence="1">Nucleus</location>
    </subcellularLocation>
</comment>
<accession>A0A077WLB2</accession>
<dbReference type="GO" id="GO:0035060">
    <property type="term" value="C:brahma complex"/>
    <property type="evidence" value="ECO:0007669"/>
    <property type="project" value="InterPro"/>
</dbReference>
<feature type="compositionally biased region" description="Polar residues" evidence="3">
    <location>
        <begin position="348"/>
        <end position="374"/>
    </location>
</feature>
<feature type="compositionally biased region" description="Polar residues" evidence="3">
    <location>
        <begin position="425"/>
        <end position="439"/>
    </location>
</feature>
<keyword evidence="2" id="KW-0539">Nucleus</keyword>